<dbReference type="Gene3D" id="1.25.40.10">
    <property type="entry name" value="Tetratricopeptide repeat domain"/>
    <property type="match status" value="1"/>
</dbReference>
<evidence type="ECO:0000313" key="1">
    <source>
        <dbReference type="EMBL" id="HGT37930.1"/>
    </source>
</evidence>
<name>A0A7C4QTD3_9PLAN</name>
<dbReference type="SUPFAM" id="SSF48452">
    <property type="entry name" value="TPR-like"/>
    <property type="match status" value="1"/>
</dbReference>
<comment type="caution">
    <text evidence="1">The sequence shown here is derived from an EMBL/GenBank/DDBJ whole genome shotgun (WGS) entry which is preliminary data.</text>
</comment>
<dbReference type="InterPro" id="IPR011990">
    <property type="entry name" value="TPR-like_helical_dom_sf"/>
</dbReference>
<dbReference type="AlphaFoldDB" id="A0A7C4QTD3"/>
<gene>
    <name evidence="1" type="ORF">ENS64_01475</name>
</gene>
<proteinExistence type="predicted"/>
<organism evidence="1">
    <name type="scientific">Schlesneria paludicola</name>
    <dbReference type="NCBI Taxonomy" id="360056"/>
    <lineage>
        <taxon>Bacteria</taxon>
        <taxon>Pseudomonadati</taxon>
        <taxon>Planctomycetota</taxon>
        <taxon>Planctomycetia</taxon>
        <taxon>Planctomycetales</taxon>
        <taxon>Planctomycetaceae</taxon>
        <taxon>Schlesneria</taxon>
    </lineage>
</organism>
<dbReference type="EMBL" id="DSVQ01000003">
    <property type="protein sequence ID" value="HGT37930.1"/>
    <property type="molecule type" value="Genomic_DNA"/>
</dbReference>
<protein>
    <recommendedName>
        <fullName evidence="2">Tetratricopeptide repeat protein</fullName>
    </recommendedName>
</protein>
<accession>A0A7C4QTD3</accession>
<evidence type="ECO:0008006" key="2">
    <source>
        <dbReference type="Google" id="ProtNLM"/>
    </source>
</evidence>
<sequence length="853" mass="95439">MNLPCVATALHKAVFSRGRCAAAVLIGLMAGGVAGQVDDSLERYFDQLRRRGLFAVAETYALTRLAEPQLKPERRSLLVLELSRTYADHAAFTDPPQKEQFWQKARQVIEAELERRPTPPHAELLRAQQVFVTAVQSEVLWRQALLQPDDIVLERAARRAAEAAVADLTKLVAHLSAAAGEPPGALPAPQRRVLLQSAFLELGHAHRRRAELLRDQPAERASDLHDAEQAYRQALAQPGDVRRGSLAKLGLVECLRLRREYERARELLTALTGQEPPVPADVIDSVDAARVRTWLDEGKPVEAAEYLLGIRQARPQLSGELWLLQLQTLLHLRTAADQRGDQQLAAQLRSEAERVLERVDEYAGGIWSRYCRILWSREQTRERFGAELDELIRRAQRDYAAGQHEAAADAYAVASAAALVKGQSDLAFELSYTRGSILLEREQFEAAAEELRQLVDRLPQQPRAAAAHLLAAYALGRRYEQQRTQSQREAYTQALEDHLARYAESPTAGDAHFMLGRLQEQRVQWSKALPQYLAVPVDHPRGHEATIAAARCCQAILTRMKQQGQPWEALQREACQAIADRLQHLPEDWSAWSTAQAEAVLGLTRLMLTSAPPDYRAADRQLETLQRVVAAHRADNSPTWKDVARQMLPLRLLTLAGTGRNEVARSLLTQLPSDDPQPLWAVVRGLDQLAAAEPAGNIVELTELCVAAVARLEPLRGQLSPADQHEFDMARLRAYVVTGRWDPALKVGRELASTWSKDVGRMQELAAVLQRSSAPELQQLARNCWRRVEALTPAGSNDWLSARASVIELAYRLGEKEDAAKLFKVTRLLYPQLPTEDLRKRYDALERSLSGRR</sequence>
<reference evidence="1" key="1">
    <citation type="journal article" date="2020" name="mSystems">
        <title>Genome- and Community-Level Interaction Insights into Carbon Utilization and Element Cycling Functions of Hydrothermarchaeota in Hydrothermal Sediment.</title>
        <authorList>
            <person name="Zhou Z."/>
            <person name="Liu Y."/>
            <person name="Xu W."/>
            <person name="Pan J."/>
            <person name="Luo Z.H."/>
            <person name="Li M."/>
        </authorList>
    </citation>
    <scope>NUCLEOTIDE SEQUENCE [LARGE SCALE GENOMIC DNA]</scope>
    <source>
        <strain evidence="1">SpSt-508</strain>
    </source>
</reference>